<dbReference type="PANTHER" id="PTHR43811">
    <property type="entry name" value="FKBP-TYPE PEPTIDYL-PROLYL CIS-TRANS ISOMERASE FKPA"/>
    <property type="match status" value="1"/>
</dbReference>
<proteinExistence type="inferred from homology"/>
<evidence type="ECO:0000259" key="8">
    <source>
        <dbReference type="PROSITE" id="PS50059"/>
    </source>
</evidence>
<dbReference type="InterPro" id="IPR036944">
    <property type="entry name" value="PPIase_FKBP_N_sf"/>
</dbReference>
<evidence type="ECO:0000256" key="2">
    <source>
        <dbReference type="ARBA" id="ARBA00006577"/>
    </source>
</evidence>
<feature type="signal peptide" evidence="7">
    <location>
        <begin position="1"/>
        <end position="18"/>
    </location>
</feature>
<dbReference type="PROSITE" id="PS50059">
    <property type="entry name" value="FKBP_PPIASE"/>
    <property type="match status" value="1"/>
</dbReference>
<dbReference type="RefSeq" id="WP_254469961.1">
    <property type="nucleotide sequence ID" value="NZ_CP113432.1"/>
</dbReference>
<evidence type="ECO:0000256" key="7">
    <source>
        <dbReference type="SAM" id="SignalP"/>
    </source>
</evidence>
<keyword evidence="4 5" id="KW-0413">Isomerase</keyword>
<comment type="similarity">
    <text evidence="2 6">Belongs to the FKBP-type PPIase family.</text>
</comment>
<keyword evidence="10" id="KW-1185">Reference proteome</keyword>
<keyword evidence="3 5" id="KW-0697">Rotamase</keyword>
<dbReference type="EMBL" id="CP113432">
    <property type="protein sequence ID" value="WAI49998.1"/>
    <property type="molecule type" value="Genomic_DNA"/>
</dbReference>
<dbReference type="Proteomes" id="UP001163624">
    <property type="component" value="Chromosome"/>
</dbReference>
<dbReference type="InterPro" id="IPR001179">
    <property type="entry name" value="PPIase_FKBP_dom"/>
</dbReference>
<evidence type="ECO:0000313" key="9">
    <source>
        <dbReference type="EMBL" id="WAI49998.1"/>
    </source>
</evidence>
<dbReference type="Pfam" id="PF01346">
    <property type="entry name" value="FKBP_N"/>
    <property type="match status" value="1"/>
</dbReference>
<evidence type="ECO:0000313" key="10">
    <source>
        <dbReference type="Proteomes" id="UP001163624"/>
    </source>
</evidence>
<dbReference type="Pfam" id="PF00254">
    <property type="entry name" value="FKBP_C"/>
    <property type="match status" value="1"/>
</dbReference>
<dbReference type="InterPro" id="IPR000774">
    <property type="entry name" value="PPIase_FKBP_N"/>
</dbReference>
<protein>
    <recommendedName>
        <fullName evidence="6">Peptidyl-prolyl cis-trans isomerase</fullName>
        <ecNumber evidence="6">5.2.1.8</ecNumber>
    </recommendedName>
</protein>
<evidence type="ECO:0000256" key="6">
    <source>
        <dbReference type="RuleBase" id="RU003915"/>
    </source>
</evidence>
<organism evidence="9 10">
    <name type="scientific">Pseudomonas triclosanedens</name>
    <dbReference type="NCBI Taxonomy" id="2961893"/>
    <lineage>
        <taxon>Bacteria</taxon>
        <taxon>Pseudomonadati</taxon>
        <taxon>Pseudomonadota</taxon>
        <taxon>Gammaproteobacteria</taxon>
        <taxon>Pseudomonadales</taxon>
        <taxon>Pseudomonadaceae</taxon>
        <taxon>Pseudomonas</taxon>
    </lineage>
</organism>
<accession>A0ABY7A1C8</accession>
<gene>
    <name evidence="9" type="ORF">OU419_01650</name>
</gene>
<dbReference type="EC" id="5.2.1.8" evidence="6"/>
<dbReference type="Gene3D" id="1.10.287.460">
    <property type="entry name" value="Peptidyl-prolyl cis-trans isomerase, FKBP-type, N-terminal domain"/>
    <property type="match status" value="1"/>
</dbReference>
<sequence length="216" mass="23512">MLRHSPLCLLLLPLLVNAAPPKDEFAYSLGVQLGERLQQEVPGIALDDLLEGLRQGYRGEKPSLSHERMAAVLAAHDQPAQEASSKPDSGELAKAAERRFLANEKARYGVHELTGGVLVSELRAGHGASNPQLREARVNYIGTLADGNQFDASNSPQWFRIDAIIPGWRTALRAMPVGARWRVVVPSAQAYGSDGAEDLIPPHAPLVFEIELLESR</sequence>
<feature type="chain" id="PRO_5045543843" description="Peptidyl-prolyl cis-trans isomerase" evidence="7">
    <location>
        <begin position="19"/>
        <end position="216"/>
    </location>
</feature>
<dbReference type="SUPFAM" id="SSF54534">
    <property type="entry name" value="FKBP-like"/>
    <property type="match status" value="1"/>
</dbReference>
<name>A0ABY7A1C8_9PSED</name>
<comment type="catalytic activity">
    <reaction evidence="1 5 6">
        <text>[protein]-peptidylproline (omega=180) = [protein]-peptidylproline (omega=0)</text>
        <dbReference type="Rhea" id="RHEA:16237"/>
        <dbReference type="Rhea" id="RHEA-COMP:10747"/>
        <dbReference type="Rhea" id="RHEA-COMP:10748"/>
        <dbReference type="ChEBI" id="CHEBI:83833"/>
        <dbReference type="ChEBI" id="CHEBI:83834"/>
        <dbReference type="EC" id="5.2.1.8"/>
    </reaction>
</comment>
<dbReference type="GO" id="GO:0016853">
    <property type="term" value="F:isomerase activity"/>
    <property type="evidence" value="ECO:0007669"/>
    <property type="project" value="UniProtKB-KW"/>
</dbReference>
<evidence type="ECO:0000256" key="1">
    <source>
        <dbReference type="ARBA" id="ARBA00000971"/>
    </source>
</evidence>
<dbReference type="PANTHER" id="PTHR43811:SF23">
    <property type="entry name" value="FKBP-TYPE 22 KDA PEPTIDYL-PROLYL CIS-TRANS ISOMERASE"/>
    <property type="match status" value="1"/>
</dbReference>
<dbReference type="InterPro" id="IPR046357">
    <property type="entry name" value="PPIase_dom_sf"/>
</dbReference>
<evidence type="ECO:0000256" key="5">
    <source>
        <dbReference type="PROSITE-ProRule" id="PRU00277"/>
    </source>
</evidence>
<dbReference type="Gene3D" id="3.10.50.40">
    <property type="match status" value="1"/>
</dbReference>
<evidence type="ECO:0000256" key="3">
    <source>
        <dbReference type="ARBA" id="ARBA00023110"/>
    </source>
</evidence>
<reference evidence="9" key="1">
    <citation type="submission" date="2022-11" db="EMBL/GenBank/DDBJ databases">
        <title>Pseudomonas triclosanedens sp. nov., a triclosan degrader isolated from activated sludge.</title>
        <authorList>
            <person name="Yin Y."/>
            <person name="Lu Z."/>
        </authorList>
    </citation>
    <scope>NUCLEOTIDE SEQUENCE</scope>
    <source>
        <strain evidence="9">ZM23</strain>
    </source>
</reference>
<evidence type="ECO:0000256" key="4">
    <source>
        <dbReference type="ARBA" id="ARBA00023235"/>
    </source>
</evidence>
<feature type="domain" description="PPIase FKBP-type" evidence="8">
    <location>
        <begin position="133"/>
        <end position="216"/>
    </location>
</feature>
<keyword evidence="7" id="KW-0732">Signal</keyword>